<protein>
    <recommendedName>
        <fullName evidence="3">NAD-dependent epimerase/dehydratase domain-containing protein</fullName>
    </recommendedName>
</protein>
<dbReference type="EMBL" id="JAFFHA010000007">
    <property type="protein sequence ID" value="KAK4653492.1"/>
    <property type="molecule type" value="Genomic_DNA"/>
</dbReference>
<keyword evidence="5" id="KW-1185">Reference proteome</keyword>
<comment type="caution">
    <text evidence="4">The sequence shown here is derived from an EMBL/GenBank/DDBJ whole genome shotgun (WGS) entry which is preliminary data.</text>
</comment>
<dbReference type="GeneID" id="87910974"/>
<dbReference type="Pfam" id="PF01370">
    <property type="entry name" value="Epimerase"/>
    <property type="match status" value="1"/>
</dbReference>
<name>A0ABR0GCJ7_9PEZI</name>
<sequence>MILPTSLSSTNCPSIPANKTTMSKGLALITGINGFIAARTALTFLQAGYRVRGTARSLHSTKPLLSAIPAELVANLEIVEVPDITIPGAFDQAIKGVTTVAHLASPIFLTSTAPGPVLKAAVEGTQRVLESALTEPTVKSFTLMSSVAAIIDTESPNAHYDESNWNESSERLVRELGNEVPGYILYFASKTAAEKALWKFRDEHKPAFKIAAVNPVYVAGPPVVVPETRDKIHGTTKLISDVYSGIELAKSGLPGAFPSYVDVRDVARVILFGAENPEKVDGERFLLSGYHVPAQAVADILRERYPEREGVIEKGEPGQGYEKGYGYPKERVYDGSKVVRVTGEGYIPWEKTVVDFVESVKAIL</sequence>
<comment type="similarity">
    <text evidence="2">Belongs to the NAD(P)-dependent epimerase/dehydratase family. Dihydroflavonol-4-reductase subfamily.</text>
</comment>
<accession>A0ABR0GCJ7</accession>
<feature type="domain" description="NAD-dependent epimerase/dehydratase" evidence="3">
    <location>
        <begin position="27"/>
        <end position="285"/>
    </location>
</feature>
<evidence type="ECO:0000313" key="4">
    <source>
        <dbReference type="EMBL" id="KAK4653492.1"/>
    </source>
</evidence>
<dbReference type="PANTHER" id="PTHR10366">
    <property type="entry name" value="NAD DEPENDENT EPIMERASE/DEHYDRATASE"/>
    <property type="match status" value="1"/>
</dbReference>
<keyword evidence="1" id="KW-0560">Oxidoreductase</keyword>
<dbReference type="SUPFAM" id="SSF51735">
    <property type="entry name" value="NAD(P)-binding Rossmann-fold domains"/>
    <property type="match status" value="1"/>
</dbReference>
<organism evidence="4 5">
    <name type="scientific">Podospora pseudocomata</name>
    <dbReference type="NCBI Taxonomy" id="2093779"/>
    <lineage>
        <taxon>Eukaryota</taxon>
        <taxon>Fungi</taxon>
        <taxon>Dikarya</taxon>
        <taxon>Ascomycota</taxon>
        <taxon>Pezizomycotina</taxon>
        <taxon>Sordariomycetes</taxon>
        <taxon>Sordariomycetidae</taxon>
        <taxon>Sordariales</taxon>
        <taxon>Podosporaceae</taxon>
        <taxon>Podospora</taxon>
    </lineage>
</organism>
<evidence type="ECO:0000259" key="3">
    <source>
        <dbReference type="Pfam" id="PF01370"/>
    </source>
</evidence>
<evidence type="ECO:0000313" key="5">
    <source>
        <dbReference type="Proteomes" id="UP001323405"/>
    </source>
</evidence>
<dbReference type="Proteomes" id="UP001323405">
    <property type="component" value="Unassembled WGS sequence"/>
</dbReference>
<reference evidence="4 5" key="1">
    <citation type="journal article" date="2023" name="bioRxiv">
        <title>High-quality genome assemblies of four members of thePodospora anserinaspecies complex.</title>
        <authorList>
            <person name="Ament-Velasquez S.L."/>
            <person name="Vogan A.A."/>
            <person name="Wallerman O."/>
            <person name="Hartmann F."/>
            <person name="Gautier V."/>
            <person name="Silar P."/>
            <person name="Giraud T."/>
            <person name="Johannesson H."/>
        </authorList>
    </citation>
    <scope>NUCLEOTIDE SEQUENCE [LARGE SCALE GENOMIC DNA]</scope>
    <source>
        <strain evidence="4 5">CBS 415.72m</strain>
    </source>
</reference>
<dbReference type="PANTHER" id="PTHR10366:SF562">
    <property type="entry name" value="ALDEHYDE REDUCTASE II (AFU_ORTHOLOGUE AFUA_1G11360)"/>
    <property type="match status" value="1"/>
</dbReference>
<dbReference type="InterPro" id="IPR050425">
    <property type="entry name" value="NAD(P)_dehydrat-like"/>
</dbReference>
<dbReference type="Gene3D" id="3.40.50.720">
    <property type="entry name" value="NAD(P)-binding Rossmann-like Domain"/>
    <property type="match status" value="1"/>
</dbReference>
<dbReference type="RefSeq" id="XP_062742467.1">
    <property type="nucleotide sequence ID" value="XM_062891067.1"/>
</dbReference>
<evidence type="ECO:0000256" key="2">
    <source>
        <dbReference type="ARBA" id="ARBA00023445"/>
    </source>
</evidence>
<gene>
    <name evidence="4" type="ORF">QC762_506420</name>
</gene>
<proteinExistence type="inferred from homology"/>
<dbReference type="InterPro" id="IPR001509">
    <property type="entry name" value="Epimerase_deHydtase"/>
</dbReference>
<evidence type="ECO:0000256" key="1">
    <source>
        <dbReference type="ARBA" id="ARBA00023002"/>
    </source>
</evidence>
<dbReference type="InterPro" id="IPR036291">
    <property type="entry name" value="NAD(P)-bd_dom_sf"/>
</dbReference>